<dbReference type="Proteomes" id="UP000242791">
    <property type="component" value="Unassembled WGS sequence"/>
</dbReference>
<feature type="compositionally biased region" description="Basic and acidic residues" evidence="1">
    <location>
        <begin position="381"/>
        <end position="397"/>
    </location>
</feature>
<evidence type="ECO:0000313" key="2">
    <source>
        <dbReference type="EMBL" id="OJD12572.1"/>
    </source>
</evidence>
<keyword evidence="3" id="KW-1185">Reference proteome</keyword>
<dbReference type="AlphaFoldDB" id="A0A1J9Q9I3"/>
<dbReference type="OrthoDB" id="4207105at2759"/>
<comment type="caution">
    <text evidence="2">The sequence shown here is derived from an EMBL/GenBank/DDBJ whole genome shotgun (WGS) entry which is preliminary data.</text>
</comment>
<proteinExistence type="predicted"/>
<feature type="region of interest" description="Disordered" evidence="1">
    <location>
        <begin position="366"/>
        <end position="397"/>
    </location>
</feature>
<dbReference type="EMBL" id="LGTZ01002575">
    <property type="protein sequence ID" value="OJD12572.1"/>
    <property type="molecule type" value="Genomic_DNA"/>
</dbReference>
<accession>A0A1J9Q9I3</accession>
<name>A0A1J9Q9I3_9EURO</name>
<reference evidence="2 3" key="1">
    <citation type="submission" date="2015-08" db="EMBL/GenBank/DDBJ databases">
        <title>Emmonsia species relationships and genome sequence.</title>
        <authorList>
            <person name="Cuomo C.A."/>
            <person name="Schwartz I.S."/>
            <person name="Kenyon C."/>
            <person name="De Hoog G.S."/>
            <person name="Govender N.P."/>
            <person name="Botha A."/>
            <person name="Moreno L."/>
            <person name="De Vries M."/>
            <person name="Munoz J.F."/>
            <person name="Stielow J.B."/>
        </authorList>
    </citation>
    <scope>NUCLEOTIDE SEQUENCE [LARGE SCALE GENOMIC DNA]</scope>
    <source>
        <strain evidence="2 3">EI222</strain>
    </source>
</reference>
<feature type="region of interest" description="Disordered" evidence="1">
    <location>
        <begin position="1"/>
        <end position="56"/>
    </location>
</feature>
<protein>
    <submittedName>
        <fullName evidence="2">Uncharacterized protein</fullName>
    </submittedName>
</protein>
<feature type="region of interest" description="Disordered" evidence="1">
    <location>
        <begin position="316"/>
        <end position="344"/>
    </location>
</feature>
<evidence type="ECO:0000256" key="1">
    <source>
        <dbReference type="SAM" id="MobiDB-lite"/>
    </source>
</evidence>
<feature type="region of interest" description="Disordered" evidence="1">
    <location>
        <begin position="83"/>
        <end position="112"/>
    </location>
</feature>
<evidence type="ECO:0000313" key="3">
    <source>
        <dbReference type="Proteomes" id="UP000242791"/>
    </source>
</evidence>
<dbReference type="VEuPathDB" id="FungiDB:ACJ73_09326"/>
<organism evidence="2 3">
    <name type="scientific">Blastomyces percursus</name>
    <dbReference type="NCBI Taxonomy" id="1658174"/>
    <lineage>
        <taxon>Eukaryota</taxon>
        <taxon>Fungi</taxon>
        <taxon>Dikarya</taxon>
        <taxon>Ascomycota</taxon>
        <taxon>Pezizomycotina</taxon>
        <taxon>Eurotiomycetes</taxon>
        <taxon>Eurotiomycetidae</taxon>
        <taxon>Onygenales</taxon>
        <taxon>Ajellomycetaceae</taxon>
        <taxon>Blastomyces</taxon>
    </lineage>
</organism>
<gene>
    <name evidence="2" type="ORF">ACJ73_09326</name>
</gene>
<feature type="compositionally biased region" description="Polar residues" evidence="1">
    <location>
        <begin position="36"/>
        <end position="47"/>
    </location>
</feature>
<feature type="compositionally biased region" description="Basic residues" evidence="1">
    <location>
        <begin position="321"/>
        <end position="330"/>
    </location>
</feature>
<sequence length="397" mass="46803">MAFTRNNTRRTRNTAEPEASSNVETPSEMRSHESDMQQAPNVDTNMGTERASPSRLTRVQMERQLREIRRQCDMILREFTNLSSDDAHEIQPGPRNTHVPQPNHGPETTSVNSVAENATSVLGTARNRIPLWQQELRDPGMKGHPTRKNVEKFKGRSMKEFETFVTAATAFHASDITYFNEYDHRKIIEAVTHFDSEMQRRWYQHTRNMHTLPSWNYFLEWMQRQVTDPNKAFQDADKKYWEIIQLEHQTVQQFASYLQSIEGRLRHSYSEHHRKMHLYMKVLPAIRREFDKYADRIEDMSYDAVLHRLATAESNLPERQKRLKDKSNKRRWNEYSSSSTKDSQKDTEQKTSWCAYCKRKGHTIEKCFKRPKSNSTNSKNPKTDQADQQSQKDTKKA</sequence>